<dbReference type="CDD" id="cd10241">
    <property type="entry name" value="ASKHA_NBD_HSP70_BiP"/>
    <property type="match status" value="1"/>
</dbReference>
<dbReference type="PRINTS" id="PR00301">
    <property type="entry name" value="HEATSHOCK70"/>
</dbReference>
<dbReference type="Pfam" id="PF00012">
    <property type="entry name" value="HSP70"/>
    <property type="match status" value="2"/>
</dbReference>
<reference evidence="13" key="1">
    <citation type="submission" date="2021-01" db="EMBL/GenBank/DDBJ databases">
        <authorList>
            <person name="Corre E."/>
            <person name="Pelletier E."/>
            <person name="Niang G."/>
            <person name="Scheremetjew M."/>
            <person name="Finn R."/>
            <person name="Kale V."/>
            <person name="Holt S."/>
            <person name="Cochrane G."/>
            <person name="Meng A."/>
            <person name="Brown T."/>
            <person name="Cohen L."/>
        </authorList>
    </citation>
    <scope>NUCLEOTIDE SEQUENCE</scope>
    <source>
        <strain evidence="13">Isolate 1302-5</strain>
    </source>
</reference>
<evidence type="ECO:0000313" key="13">
    <source>
        <dbReference type="EMBL" id="CAE2230297.1"/>
    </source>
</evidence>
<evidence type="ECO:0000256" key="12">
    <source>
        <dbReference type="SAM" id="SignalP"/>
    </source>
</evidence>
<keyword evidence="6" id="KW-0539">Nucleus</keyword>
<dbReference type="InterPro" id="IPR042050">
    <property type="entry name" value="BIP_NBD"/>
</dbReference>
<dbReference type="SUPFAM" id="SSF53067">
    <property type="entry name" value="Actin-like ATPase domain"/>
    <property type="match status" value="2"/>
</dbReference>
<evidence type="ECO:0000256" key="11">
    <source>
        <dbReference type="SAM" id="MobiDB-lite"/>
    </source>
</evidence>
<dbReference type="GO" id="GO:0140662">
    <property type="term" value="F:ATP-dependent protein folding chaperone"/>
    <property type="evidence" value="ECO:0007669"/>
    <property type="project" value="InterPro"/>
</dbReference>
<dbReference type="Gene3D" id="3.90.640.10">
    <property type="entry name" value="Actin, Chain A, domain 4"/>
    <property type="match status" value="1"/>
</dbReference>
<dbReference type="PROSITE" id="PS00329">
    <property type="entry name" value="HSP70_2"/>
    <property type="match status" value="1"/>
</dbReference>
<sequence length="730" mass="79880">MRSSRRPSSIRHLLRIVVVVALLVALFPICADASNDPSHDDAEVVEEEEEEERTGTIVGIDLGTTYSCVAVYRHGKVEIVPNDQGNRITPSYVAFSGATPTDDDDDGDDGDGDDDGGNKSRLVGDAAKNRATLNPINTIFDVKRLIGRKYDDASVQADRKLMPYEIVSGDDDRPYISITTSSSSDGSTTTKTTKYAPEEISAMILSKLKYDAERYLGRPVDRAVITVPAYFNDAQRHATRDAGIIAGLRVERIINEPTAAAMAYGIASGGGGKNGGGGAEGEEEEMEEQNVLVFDLGGGTFDVTILTIEDGVFEVLSTNGDTHLGGSDFDRTVMEYFLDVIRTKSGRDLSGDKRALQKLRREAERAKRALSAQTSARLEIDDLAPRYDFSETLTRAKFEELNGGLFRRTLGPVRRAMDDAGLDVDEIDEIVLVGGSTRIPRVQRLIRDYFGGKEPNGGVNPDEAVAHGAAIQGSILSGEGGESVRDVMLLDVAPLSLGTETAGGIMTVLIPRGTTVPTERTMDFHTLEDDQRTMTIDVYEGERTMTNDNRLLGLFDMTDLPRGPRGEVDVRVTFGVDSNGMLEVTAVVLATQYTKKITIAPEDGRLSEEEISRMVKDAERYATEDRREAERIEARNELESKLYRIRNDLTDDDDEDDDDAIRTERRDDDKRNLANAIDDALEWLEGHPDADATEYDDKFASIEELSAPVMRSIYEGRGADGGGAGVDDEL</sequence>
<dbReference type="AlphaFoldDB" id="A0A7S4MLZ5"/>
<dbReference type="Gene3D" id="1.20.1270.10">
    <property type="match status" value="1"/>
</dbReference>
<feature type="region of interest" description="Disordered" evidence="11">
    <location>
        <begin position="90"/>
        <end position="123"/>
    </location>
</feature>
<dbReference type="FunFam" id="3.90.640.10:FF:000002">
    <property type="entry name" value="Heat shock 70 kDa"/>
    <property type="match status" value="1"/>
</dbReference>
<dbReference type="NCBIfam" id="NF001413">
    <property type="entry name" value="PRK00290.1"/>
    <property type="match status" value="1"/>
</dbReference>
<evidence type="ECO:0000256" key="6">
    <source>
        <dbReference type="ARBA" id="ARBA00023242"/>
    </source>
</evidence>
<protein>
    <recommendedName>
        <fullName evidence="8">Mitochondrial-type heat shock protein 70</fullName>
    </recommendedName>
</protein>
<dbReference type="EMBL" id="HBKQ01017279">
    <property type="protein sequence ID" value="CAE2230297.1"/>
    <property type="molecule type" value="Transcribed_RNA"/>
</dbReference>
<evidence type="ECO:0000256" key="1">
    <source>
        <dbReference type="ARBA" id="ARBA00004123"/>
    </source>
</evidence>
<dbReference type="FunFam" id="3.30.30.30:FF:000003">
    <property type="entry name" value="Heat shock protein 9"/>
    <property type="match status" value="1"/>
</dbReference>
<keyword evidence="3 9" id="KW-0547">Nucleotide-binding</keyword>
<dbReference type="SUPFAM" id="SSF100934">
    <property type="entry name" value="Heat shock protein 70kD (HSP70), C-terminal subdomain"/>
    <property type="match status" value="1"/>
</dbReference>
<keyword evidence="4" id="KW-0256">Endoplasmic reticulum</keyword>
<dbReference type="FunFam" id="3.30.420.40:FF:000004">
    <property type="entry name" value="Molecular chaperone DnaK"/>
    <property type="match status" value="1"/>
</dbReference>
<keyword evidence="10" id="KW-0175">Coiled coil</keyword>
<organism evidence="13">
    <name type="scientific">Odontella aurita</name>
    <dbReference type="NCBI Taxonomy" id="265563"/>
    <lineage>
        <taxon>Eukaryota</taxon>
        <taxon>Sar</taxon>
        <taxon>Stramenopiles</taxon>
        <taxon>Ochrophyta</taxon>
        <taxon>Bacillariophyta</taxon>
        <taxon>Mediophyceae</taxon>
        <taxon>Biddulphiophycidae</taxon>
        <taxon>Eupodiscales</taxon>
        <taxon>Odontellaceae</taxon>
        <taxon>Odontella</taxon>
    </lineage>
</organism>
<evidence type="ECO:0000256" key="7">
    <source>
        <dbReference type="ARBA" id="ARBA00056493"/>
    </source>
</evidence>
<evidence type="ECO:0000256" key="5">
    <source>
        <dbReference type="ARBA" id="ARBA00022840"/>
    </source>
</evidence>
<keyword evidence="5 9" id="KW-0067">ATP-binding</keyword>
<dbReference type="PROSITE" id="PS01036">
    <property type="entry name" value="HSP70_3"/>
    <property type="match status" value="1"/>
</dbReference>
<dbReference type="GO" id="GO:0005634">
    <property type="term" value="C:nucleus"/>
    <property type="evidence" value="ECO:0007669"/>
    <property type="project" value="UniProtKB-SubCell"/>
</dbReference>
<dbReference type="InterPro" id="IPR013126">
    <property type="entry name" value="Hsp_70_fam"/>
</dbReference>
<dbReference type="Gene3D" id="2.60.34.10">
    <property type="entry name" value="Substrate Binding Domain Of DNAk, Chain A, domain 1"/>
    <property type="match status" value="1"/>
</dbReference>
<comment type="subcellular location">
    <subcellularLocation>
        <location evidence="1">Nucleus</location>
    </subcellularLocation>
</comment>
<dbReference type="FunFam" id="2.60.34.10:FF:000012">
    <property type="entry name" value="Heat shock 70 kDa protein"/>
    <property type="match status" value="1"/>
</dbReference>
<evidence type="ECO:0000256" key="2">
    <source>
        <dbReference type="ARBA" id="ARBA00007381"/>
    </source>
</evidence>
<comment type="similarity">
    <text evidence="2 9">Belongs to the heat shock protein 70 family.</text>
</comment>
<feature type="signal peptide" evidence="12">
    <location>
        <begin position="1"/>
        <end position="33"/>
    </location>
</feature>
<dbReference type="PANTHER" id="PTHR19375">
    <property type="entry name" value="HEAT SHOCK PROTEIN 70KDA"/>
    <property type="match status" value="1"/>
</dbReference>
<evidence type="ECO:0000256" key="8">
    <source>
        <dbReference type="ARBA" id="ARBA00073327"/>
    </source>
</evidence>
<dbReference type="InterPro" id="IPR018181">
    <property type="entry name" value="Heat_shock_70_CS"/>
</dbReference>
<accession>A0A7S4MLZ5</accession>
<gene>
    <name evidence="13" type="ORF">OAUR00152_LOCUS11675</name>
</gene>
<dbReference type="PROSITE" id="PS00297">
    <property type="entry name" value="HSP70_1"/>
    <property type="match status" value="1"/>
</dbReference>
<comment type="function">
    <text evidence="7">May act as a chaperone.</text>
</comment>
<feature type="chain" id="PRO_5030942077" description="Mitochondrial-type heat shock protein 70" evidence="12">
    <location>
        <begin position="34"/>
        <end position="730"/>
    </location>
</feature>
<dbReference type="InterPro" id="IPR029048">
    <property type="entry name" value="HSP70_C_sf"/>
</dbReference>
<feature type="coiled-coil region" evidence="10">
    <location>
        <begin position="349"/>
        <end position="376"/>
    </location>
</feature>
<dbReference type="Gene3D" id="3.30.420.40">
    <property type="match status" value="2"/>
</dbReference>
<evidence type="ECO:0000256" key="10">
    <source>
        <dbReference type="SAM" id="Coils"/>
    </source>
</evidence>
<name>A0A7S4MLZ5_9STRA</name>
<proteinExistence type="inferred from homology"/>
<dbReference type="InterPro" id="IPR043129">
    <property type="entry name" value="ATPase_NBD"/>
</dbReference>
<evidence type="ECO:0000256" key="4">
    <source>
        <dbReference type="ARBA" id="ARBA00022824"/>
    </source>
</evidence>
<dbReference type="SUPFAM" id="SSF100920">
    <property type="entry name" value="Heat shock protein 70kD (HSP70), peptide-binding domain"/>
    <property type="match status" value="1"/>
</dbReference>
<keyword evidence="12" id="KW-0732">Signal</keyword>
<dbReference type="GO" id="GO:0005524">
    <property type="term" value="F:ATP binding"/>
    <property type="evidence" value="ECO:0007669"/>
    <property type="project" value="UniProtKB-KW"/>
</dbReference>
<evidence type="ECO:0000256" key="9">
    <source>
        <dbReference type="RuleBase" id="RU003322"/>
    </source>
</evidence>
<feature type="compositionally biased region" description="Acidic residues" evidence="11">
    <location>
        <begin position="101"/>
        <end position="115"/>
    </location>
</feature>
<dbReference type="InterPro" id="IPR029047">
    <property type="entry name" value="HSP70_peptide-bd_sf"/>
</dbReference>
<evidence type="ECO:0000256" key="3">
    <source>
        <dbReference type="ARBA" id="ARBA00022741"/>
    </source>
</evidence>